<dbReference type="InterPro" id="IPR002645">
    <property type="entry name" value="STAS_dom"/>
</dbReference>
<organism evidence="4 5">
    <name type="scientific">Methylococcus geothermalis</name>
    <dbReference type="NCBI Taxonomy" id="2681310"/>
    <lineage>
        <taxon>Bacteria</taxon>
        <taxon>Pseudomonadati</taxon>
        <taxon>Pseudomonadota</taxon>
        <taxon>Gammaproteobacteria</taxon>
        <taxon>Methylococcales</taxon>
        <taxon>Methylococcaceae</taxon>
        <taxon>Methylococcus</taxon>
    </lineage>
</organism>
<evidence type="ECO:0000313" key="4">
    <source>
        <dbReference type="EMBL" id="QJD29955.1"/>
    </source>
</evidence>
<dbReference type="Gene3D" id="3.30.750.24">
    <property type="entry name" value="STAS domain"/>
    <property type="match status" value="1"/>
</dbReference>
<dbReference type="RefSeq" id="WP_169603237.1">
    <property type="nucleotide sequence ID" value="NZ_CP046565.1"/>
</dbReference>
<dbReference type="KEGG" id="metu:GNH96_08210"/>
<comment type="similarity">
    <text evidence="1 2">Belongs to the anti-sigma-factor antagonist family.</text>
</comment>
<dbReference type="Pfam" id="PF01740">
    <property type="entry name" value="STAS"/>
    <property type="match status" value="1"/>
</dbReference>
<gene>
    <name evidence="4" type="ORF">GNH96_08210</name>
</gene>
<evidence type="ECO:0000313" key="5">
    <source>
        <dbReference type="Proteomes" id="UP000503004"/>
    </source>
</evidence>
<dbReference type="Proteomes" id="UP000503004">
    <property type="component" value="Chromosome"/>
</dbReference>
<evidence type="ECO:0000256" key="2">
    <source>
        <dbReference type="RuleBase" id="RU003749"/>
    </source>
</evidence>
<sequence>MLDISCENRGEVLVAHLSGRIDAAASRAFEEQALAWLEAGTRHLVMDLSSISYISSAGLRVFLLIAKKLKEADGSVKLCALTPPVNDVFEISGFSRLFSIYPSLEHVT</sequence>
<dbReference type="AlphaFoldDB" id="A0A858Q828"/>
<evidence type="ECO:0000256" key="1">
    <source>
        <dbReference type="ARBA" id="ARBA00009013"/>
    </source>
</evidence>
<proteinExistence type="inferred from homology"/>
<protein>
    <recommendedName>
        <fullName evidence="2">Anti-sigma factor antagonist</fullName>
    </recommendedName>
</protein>
<dbReference type="CDD" id="cd07043">
    <property type="entry name" value="STAS_anti-anti-sigma_factors"/>
    <property type="match status" value="1"/>
</dbReference>
<dbReference type="NCBIfam" id="TIGR00377">
    <property type="entry name" value="ant_ant_sig"/>
    <property type="match status" value="1"/>
</dbReference>
<accession>A0A858Q828</accession>
<feature type="domain" description="STAS" evidence="3">
    <location>
        <begin position="2"/>
        <end position="108"/>
    </location>
</feature>
<dbReference type="GO" id="GO:0043856">
    <property type="term" value="F:anti-sigma factor antagonist activity"/>
    <property type="evidence" value="ECO:0007669"/>
    <property type="project" value="InterPro"/>
</dbReference>
<dbReference type="EMBL" id="CP046565">
    <property type="protein sequence ID" value="QJD29955.1"/>
    <property type="molecule type" value="Genomic_DNA"/>
</dbReference>
<dbReference type="PROSITE" id="PS50801">
    <property type="entry name" value="STAS"/>
    <property type="match status" value="1"/>
</dbReference>
<dbReference type="InterPro" id="IPR003658">
    <property type="entry name" value="Anti-sigma_ant"/>
</dbReference>
<reference evidence="5" key="1">
    <citation type="submission" date="2019-12" db="EMBL/GenBank/DDBJ databases">
        <authorList>
            <person name="Awala S.I."/>
            <person name="Rhee S.K."/>
        </authorList>
    </citation>
    <scope>NUCLEOTIDE SEQUENCE [LARGE SCALE GENOMIC DNA]</scope>
    <source>
        <strain evidence="5">IM1</strain>
    </source>
</reference>
<evidence type="ECO:0000259" key="3">
    <source>
        <dbReference type="PROSITE" id="PS50801"/>
    </source>
</evidence>
<dbReference type="SUPFAM" id="SSF52091">
    <property type="entry name" value="SpoIIaa-like"/>
    <property type="match status" value="1"/>
</dbReference>
<dbReference type="PANTHER" id="PTHR33495:SF2">
    <property type="entry name" value="ANTI-SIGMA FACTOR ANTAGONIST TM_1081-RELATED"/>
    <property type="match status" value="1"/>
</dbReference>
<keyword evidence="5" id="KW-1185">Reference proteome</keyword>
<name>A0A858Q828_9GAMM</name>
<dbReference type="PANTHER" id="PTHR33495">
    <property type="entry name" value="ANTI-SIGMA FACTOR ANTAGONIST TM_1081-RELATED-RELATED"/>
    <property type="match status" value="1"/>
</dbReference>
<dbReference type="InterPro" id="IPR036513">
    <property type="entry name" value="STAS_dom_sf"/>
</dbReference>